<dbReference type="STRING" id="679192.HMPREF9013_0670"/>
<dbReference type="SUPFAM" id="SSF47240">
    <property type="entry name" value="Ferritin-like"/>
    <property type="match status" value="1"/>
</dbReference>
<dbReference type="PRINTS" id="PR01346">
    <property type="entry name" value="HELNAPAPROT"/>
</dbReference>
<gene>
    <name evidence="4" type="primary">dps</name>
    <name evidence="4" type="ORF">HMPREF9013_0670</name>
</gene>
<dbReference type="InterPro" id="IPR009078">
    <property type="entry name" value="Ferritin-like_SF"/>
</dbReference>
<dbReference type="Pfam" id="PF00210">
    <property type="entry name" value="Ferritin"/>
    <property type="match status" value="1"/>
</dbReference>
<reference evidence="5" key="1">
    <citation type="submission" date="2009-12" db="EMBL/GenBank/DDBJ databases">
        <title>Sequence of Clostridiales genomosp. BVAB3 str. UPII9-5.</title>
        <authorList>
            <person name="Madupu R."/>
            <person name="Durkin A.S."/>
            <person name="Torralba M."/>
            <person name="Methe B."/>
            <person name="Sutton G.G."/>
            <person name="Strausberg R.L."/>
            <person name="Nelson K.E."/>
        </authorList>
    </citation>
    <scope>NUCLEOTIDE SEQUENCE [LARGE SCALE GENOMIC DNA]</scope>
    <source>
        <strain evidence="5">W1219</strain>
    </source>
</reference>
<accession>D2MNX7</accession>
<dbReference type="PIRSF" id="PIRSF005900">
    <property type="entry name" value="Dps"/>
    <property type="match status" value="1"/>
</dbReference>
<evidence type="ECO:0000313" key="5">
    <source>
        <dbReference type="Proteomes" id="UP000005017"/>
    </source>
</evidence>
<evidence type="ECO:0000256" key="2">
    <source>
        <dbReference type="RuleBase" id="RU003875"/>
    </source>
</evidence>
<dbReference type="CDD" id="cd01043">
    <property type="entry name" value="DPS"/>
    <property type="match status" value="1"/>
</dbReference>
<dbReference type="InterPro" id="IPR012347">
    <property type="entry name" value="Ferritin-like"/>
</dbReference>
<evidence type="ECO:0000259" key="3">
    <source>
        <dbReference type="Pfam" id="PF00210"/>
    </source>
</evidence>
<dbReference type="EC" id="1.16.-.-" evidence="4"/>
<dbReference type="EMBL" id="ADFR01000007">
    <property type="protein sequence ID" value="EFC05746.1"/>
    <property type="molecule type" value="Genomic_DNA"/>
</dbReference>
<dbReference type="Gene3D" id="1.20.1260.10">
    <property type="match status" value="1"/>
</dbReference>
<dbReference type="GO" id="GO:0016491">
    <property type="term" value="F:oxidoreductase activity"/>
    <property type="evidence" value="ECO:0007669"/>
    <property type="project" value="UniProtKB-KW"/>
</dbReference>
<dbReference type="Proteomes" id="UP000005017">
    <property type="component" value="Unassembled WGS sequence"/>
</dbReference>
<comment type="similarity">
    <text evidence="1 2">Belongs to the Dps family.</text>
</comment>
<dbReference type="InterPro" id="IPR002177">
    <property type="entry name" value="DPS_DNA-bd"/>
</dbReference>
<keyword evidence="4" id="KW-0560">Oxidoreductase</keyword>
<dbReference type="eggNOG" id="COG0783">
    <property type="taxonomic scope" value="Bacteria"/>
</dbReference>
<protein>
    <submittedName>
        <fullName evidence="4">DNA protection during starvation protein 2</fullName>
        <ecNumber evidence="4">1.16.-.-</ecNumber>
    </submittedName>
</protein>
<evidence type="ECO:0000256" key="1">
    <source>
        <dbReference type="ARBA" id="ARBA00009497"/>
    </source>
</evidence>
<feature type="domain" description="Ferritin/DPS" evidence="3">
    <location>
        <begin position="11"/>
        <end position="150"/>
    </location>
</feature>
<organism evidence="4 5">
    <name type="scientific">Bulleidia extructa W1219</name>
    <dbReference type="NCBI Taxonomy" id="679192"/>
    <lineage>
        <taxon>Bacteria</taxon>
        <taxon>Bacillati</taxon>
        <taxon>Bacillota</taxon>
        <taxon>Erysipelotrichia</taxon>
        <taxon>Erysipelotrichales</taxon>
        <taxon>Erysipelotrichaceae</taxon>
        <taxon>Bulleidia</taxon>
    </lineage>
</organism>
<name>D2MNX7_9FIRM</name>
<evidence type="ECO:0000313" key="4">
    <source>
        <dbReference type="EMBL" id="EFC05746.1"/>
    </source>
</evidence>
<dbReference type="AlphaFoldDB" id="D2MNX7"/>
<dbReference type="GO" id="GO:0008199">
    <property type="term" value="F:ferric iron binding"/>
    <property type="evidence" value="ECO:0007669"/>
    <property type="project" value="InterPro"/>
</dbReference>
<sequence length="152" mass="18056">MKYPRRKNMNDQLNVLLADLEVFYHKLQSFHWYVAGEMFFQIHAKLEEYYDMVSEQVDEVAEMILMNEGKPVSLLTDFKSLSNIQESKNEFHGEVDLVLKEVKNDFESLLMEVKAIKKAADEEDNYLVSAKMDDYISSYSKQIWMLKQFLYK</sequence>
<keyword evidence="5" id="KW-1185">Reference proteome</keyword>
<dbReference type="PANTHER" id="PTHR42932">
    <property type="entry name" value="GENERAL STRESS PROTEIN 20U"/>
    <property type="match status" value="1"/>
</dbReference>
<dbReference type="InterPro" id="IPR008331">
    <property type="entry name" value="Ferritin_DPS_dom"/>
</dbReference>
<proteinExistence type="inferred from homology"/>
<dbReference type="PANTHER" id="PTHR42932:SF1">
    <property type="entry name" value="GENERAL STRESS PROTEIN 20U"/>
    <property type="match status" value="1"/>
</dbReference>
<comment type="caution">
    <text evidence="4">The sequence shown here is derived from an EMBL/GenBank/DDBJ whole genome shotgun (WGS) entry which is preliminary data.</text>
</comment>